<dbReference type="SUPFAM" id="SSF52402">
    <property type="entry name" value="Adenine nucleotide alpha hydrolases-like"/>
    <property type="match status" value="1"/>
</dbReference>
<keyword evidence="1" id="KW-0813">Transport</keyword>
<protein>
    <submittedName>
        <fullName evidence="3">Putative electron transfer flavoprotein subunit ygcQ</fullName>
    </submittedName>
</protein>
<dbReference type="InterPro" id="IPR001308">
    <property type="entry name" value="ETF_a/FixB"/>
</dbReference>
<dbReference type="GO" id="GO:0033539">
    <property type="term" value="P:fatty acid beta-oxidation using acyl-CoA dehydrogenase"/>
    <property type="evidence" value="ECO:0007669"/>
    <property type="project" value="TreeGrafter"/>
</dbReference>
<dbReference type="KEGG" id="ecc:c3328"/>
<dbReference type="Gene3D" id="3.40.50.1220">
    <property type="entry name" value="TPP-binding domain"/>
    <property type="match status" value="1"/>
</dbReference>
<dbReference type="InterPro" id="IPR014729">
    <property type="entry name" value="Rossmann-like_a/b/a_fold"/>
</dbReference>
<dbReference type="AlphaFoldDB" id="A0A0H2VBK6"/>
<dbReference type="STRING" id="199310.c3328"/>
<sequence length="297" mass="31588">MAVLFMPKDAAMNIVLVTINQDHAAIASWLAAQDFSGCTLAHWQIEPQPMIAEQVLDALVEQWQRTPAEVVLFPPGAFGDELATRLAWRVHGASICQVISFDISTASVRKSHWGNALTATLQTEKRPLCLSLARQAGADKNATLPSGMQQLNIVPGALPDWLISVENLKNVTRDPLAEARRVLVVGQGGEADNQEIAMLAEKMGVEVGYSRARVMNGGVDAEKVIGISGHLLAPEVCIVVGASGAAALMAGVRNSKFVVAINHDASAAVFSQADVGVVDDWKAVLEALVTTIHADCQ</sequence>
<name>A0A0H2VBK6_ECOL6</name>
<dbReference type="GO" id="GO:0009055">
    <property type="term" value="F:electron transfer activity"/>
    <property type="evidence" value="ECO:0007669"/>
    <property type="project" value="InterPro"/>
</dbReference>
<evidence type="ECO:0000259" key="2">
    <source>
        <dbReference type="Pfam" id="PF00766"/>
    </source>
</evidence>
<gene>
    <name evidence="3" type="primary">ygcQ</name>
    <name evidence="3" type="ordered locus">c3328</name>
</gene>
<dbReference type="EMBL" id="AE014075">
    <property type="protein sequence ID" value="AAN81776.1"/>
    <property type="molecule type" value="Genomic_DNA"/>
</dbReference>
<evidence type="ECO:0000313" key="4">
    <source>
        <dbReference type="Proteomes" id="UP000001410"/>
    </source>
</evidence>
<evidence type="ECO:0000313" key="3">
    <source>
        <dbReference type="EMBL" id="AAN81776.1"/>
    </source>
</evidence>
<feature type="domain" description="Electron transfer flavoprotein alpha subunit C-terminal" evidence="2">
    <location>
        <begin position="176"/>
        <end position="253"/>
    </location>
</feature>
<reference evidence="3 4" key="1">
    <citation type="journal article" date="2002" name="Proc. Natl. Acad. Sci. U.S.A.">
        <title>Extensive mosaic structure revealed by the complete genome sequence of uropathogenic Escherichia coli.</title>
        <authorList>
            <person name="Welch R.A."/>
            <person name="Burland V."/>
            <person name="Plunkett G.III."/>
            <person name="Redford P."/>
            <person name="Roesch P."/>
            <person name="Rasko D."/>
            <person name="Buckles E.L."/>
            <person name="Liou S.R."/>
            <person name="Boutin A."/>
            <person name="Hackett J."/>
            <person name="Stroud D."/>
            <person name="Mayhew G.F."/>
            <person name="Rose D.J."/>
            <person name="Zhou S."/>
            <person name="Schwartz D.C."/>
            <person name="Perna N.T."/>
            <person name="Mobley H.L."/>
            <person name="Donnenberg M.S."/>
            <person name="Blattner F.R."/>
        </authorList>
    </citation>
    <scope>NUCLEOTIDE SEQUENCE [LARGE SCALE GENOMIC DNA]</scope>
    <source>
        <strain evidence="4">CFT073 / ATCC 700928 / UPEC</strain>
    </source>
</reference>
<dbReference type="eggNOG" id="COG2025">
    <property type="taxonomic scope" value="Bacteria"/>
</dbReference>
<accession>A0A0H2VBK6</accession>
<dbReference type="PANTHER" id="PTHR43153">
    <property type="entry name" value="ELECTRON TRANSFER FLAVOPROTEIN ALPHA"/>
    <property type="match status" value="1"/>
</dbReference>
<evidence type="ECO:0000256" key="1">
    <source>
        <dbReference type="ARBA" id="ARBA00022448"/>
    </source>
</evidence>
<organism evidence="3 4">
    <name type="scientific">Escherichia coli O6:H1 (strain CFT073 / ATCC 700928 / UPEC)</name>
    <dbReference type="NCBI Taxonomy" id="199310"/>
    <lineage>
        <taxon>Bacteria</taxon>
        <taxon>Pseudomonadati</taxon>
        <taxon>Pseudomonadota</taxon>
        <taxon>Gammaproteobacteria</taxon>
        <taxon>Enterobacterales</taxon>
        <taxon>Enterobacteriaceae</taxon>
        <taxon>Escherichia</taxon>
    </lineage>
</organism>
<dbReference type="Gene3D" id="3.40.50.620">
    <property type="entry name" value="HUPs"/>
    <property type="match status" value="1"/>
</dbReference>
<dbReference type="HOGENOM" id="CLU_034178_0_1_6"/>
<dbReference type="InterPro" id="IPR014731">
    <property type="entry name" value="ETF_asu_C"/>
</dbReference>
<dbReference type="InterPro" id="IPR029035">
    <property type="entry name" value="DHS-like_NAD/FAD-binding_dom"/>
</dbReference>
<keyword evidence="4" id="KW-1185">Reference proteome</keyword>
<proteinExistence type="predicted"/>
<dbReference type="GO" id="GO:0050660">
    <property type="term" value="F:flavin adenine dinucleotide binding"/>
    <property type="evidence" value="ECO:0007669"/>
    <property type="project" value="InterPro"/>
</dbReference>
<dbReference type="Proteomes" id="UP000001410">
    <property type="component" value="Chromosome"/>
</dbReference>
<dbReference type="SUPFAM" id="SSF52467">
    <property type="entry name" value="DHS-like NAD/FAD-binding domain"/>
    <property type="match status" value="1"/>
</dbReference>
<dbReference type="Pfam" id="PF00766">
    <property type="entry name" value="ETF_alpha"/>
    <property type="match status" value="1"/>
</dbReference>
<dbReference type="SMR" id="A0A0H2VBK6"/>
<dbReference type="PANTHER" id="PTHR43153:SF5">
    <property type="entry name" value="PROTEIN FIXB-RELATED"/>
    <property type="match status" value="1"/>
</dbReference>